<keyword evidence="1" id="KW-1133">Transmembrane helix</keyword>
<dbReference type="EMBL" id="MK483572">
    <property type="protein sequence ID" value="QBS00128.1"/>
    <property type="molecule type" value="Genomic_DNA"/>
</dbReference>
<keyword evidence="1" id="KW-0812">Transmembrane</keyword>
<keyword evidence="1" id="KW-0472">Membrane</keyword>
<feature type="transmembrane region" description="Helical" evidence="1">
    <location>
        <begin position="193"/>
        <end position="213"/>
    </location>
</feature>
<dbReference type="RefSeq" id="WP_084826083.1">
    <property type="nucleotide sequence ID" value="NZ_CP072436.1"/>
</dbReference>
<gene>
    <name evidence="2" type="ORF">rgp07_0013</name>
</gene>
<feature type="transmembrane region" description="Helical" evidence="1">
    <location>
        <begin position="384"/>
        <end position="400"/>
    </location>
</feature>
<feature type="transmembrane region" description="Helical" evidence="1">
    <location>
        <begin position="286"/>
        <end position="306"/>
    </location>
</feature>
<dbReference type="GO" id="GO:0016740">
    <property type="term" value="F:transferase activity"/>
    <property type="evidence" value="ECO:0007669"/>
    <property type="project" value="UniProtKB-KW"/>
</dbReference>
<feature type="transmembrane region" description="Helical" evidence="1">
    <location>
        <begin position="357"/>
        <end position="378"/>
    </location>
</feature>
<feature type="transmembrane region" description="Helical" evidence="1">
    <location>
        <begin position="251"/>
        <end position="274"/>
    </location>
</feature>
<organism evidence="2">
    <name type="scientific">Streptococcus thermophilus</name>
    <dbReference type="NCBI Taxonomy" id="1308"/>
    <lineage>
        <taxon>Bacteria</taxon>
        <taxon>Bacillati</taxon>
        <taxon>Bacillota</taxon>
        <taxon>Bacilli</taxon>
        <taxon>Lactobacillales</taxon>
        <taxon>Streptococcaceae</taxon>
        <taxon>Streptococcus</taxon>
    </lineage>
</organism>
<feature type="transmembrane region" description="Helical" evidence="1">
    <location>
        <begin position="64"/>
        <end position="88"/>
    </location>
</feature>
<evidence type="ECO:0000256" key="1">
    <source>
        <dbReference type="SAM" id="Phobius"/>
    </source>
</evidence>
<feature type="transmembrane region" description="Helical" evidence="1">
    <location>
        <begin position="326"/>
        <end position="345"/>
    </location>
</feature>
<protein>
    <submittedName>
        <fullName evidence="2">Glucosyltransferase</fullName>
    </submittedName>
</protein>
<feature type="transmembrane region" description="Helical" evidence="1">
    <location>
        <begin position="109"/>
        <end position="134"/>
    </location>
</feature>
<name>A0A4Y5FRT8_STRTR</name>
<feature type="transmembrane region" description="Helical" evidence="1">
    <location>
        <begin position="154"/>
        <end position="181"/>
    </location>
</feature>
<proteinExistence type="predicted"/>
<keyword evidence="2" id="KW-0808">Transferase</keyword>
<reference evidence="2" key="1">
    <citation type="journal article" date="2019" name="Sci. Rep.">
        <title>A comparative genomics approach for identifying host-range determinants in Streptococcus thermophilus bacteriophages.</title>
        <authorList>
            <person name="Szymczak P."/>
            <person name="Rau M.H."/>
            <person name="Monteiro J.M."/>
            <person name="Pinho M.G."/>
            <person name="Filipe S.R."/>
            <person name="Vogensen F.K."/>
            <person name="Zeidan A.A."/>
            <person name="Janzen T."/>
        </authorList>
    </citation>
    <scope>NUCLEOTIDE SEQUENCE</scope>
    <source>
        <strain evidence="2">STCH_07_rgp</strain>
    </source>
</reference>
<dbReference type="AlphaFoldDB" id="A0A4Y5FRT8"/>
<evidence type="ECO:0000313" key="2">
    <source>
        <dbReference type="EMBL" id="QBS00128.1"/>
    </source>
</evidence>
<accession>A0A4Y5FRT8</accession>
<sequence length="418" mass="48313">MKKKYSLCLYYVLISLLFTLESVVYIGDPGDQFEFTKMANKFSFFEFALFRYKTWSSRLLIESITMFLSAHYLIFKFFLFAGMIIFFYSLNELLFNNTKDYRIKYITPIFFLVSFPSVFFTSAGLIATMTNYLFPMISFVVGCYLLKLSNKWFIISSVPFLIFACMQEQFTVFAFLLAIYISFRNLVIKKEKLSLNFIPLVTCSILGLASAILSPGSKIRVSLETKTWYPGFDKLSIFTKVAKGFLETNRVLFLSTELSVIFLILLLFVFVSLTKKLWRVTFISGSLLYILLTNKLGVPSILSALSRLIDIQNSRNNMVYFNWFENLFPLFFYTFILLLLAYITFKSFSDYEKGVDAVVILAIGYISRMTVSLSPTLYASQLRTFTPLVFSLLILSILLIKEEIDNLNVIKDCEVLVK</sequence>
<feature type="transmembrane region" description="Helical" evidence="1">
    <location>
        <begin position="7"/>
        <end position="27"/>
    </location>
</feature>